<dbReference type="InterPro" id="IPR012902">
    <property type="entry name" value="N_methyl_site"/>
</dbReference>
<protein>
    <recommendedName>
        <fullName evidence="4">Prepilin-type N-terminal cleavage/methylation domain-containing protein</fullName>
    </recommendedName>
</protein>
<reference evidence="2 3" key="1">
    <citation type="journal article" date="2015" name="Int. J. Syst. Evol. Microbiol.">
        <title>Hyunsoonleella pacifica sp. nov., isolated from seawater of South Pacific Gyre.</title>
        <authorList>
            <person name="Gao X."/>
            <person name="Zhang Z."/>
            <person name="Dai X."/>
            <person name="Zhang X.H."/>
        </authorList>
    </citation>
    <scope>NUCLEOTIDE SEQUENCE [LARGE SCALE GENOMIC DNA]</scope>
    <source>
        <strain evidence="2 3">SW033</strain>
    </source>
</reference>
<keyword evidence="1" id="KW-0472">Membrane</keyword>
<keyword evidence="3" id="KW-1185">Reference proteome</keyword>
<sequence length="161" mass="18769">MKNKKLKGFTILEALISLMLMSIIITVTYALFNLTERQLSGFKKENFEVLEYNLFNSTLLMDIETSTDFSCSDNELLLENYNTNTIYYSIHKQHILRQNQTKVDTFNIEVIDFGVLESNEKHNTNTTLQLALNILNDTINANYFLKKDNSELINTRFFSED</sequence>
<dbReference type="Pfam" id="PF07963">
    <property type="entry name" value="N_methyl"/>
    <property type="match status" value="1"/>
</dbReference>
<keyword evidence="1" id="KW-0812">Transmembrane</keyword>
<keyword evidence="1" id="KW-1133">Transmembrane helix</keyword>
<organism evidence="2 3">
    <name type="scientific">Hyunsoonleella pacifica</name>
    <dbReference type="NCBI Taxonomy" id="1080224"/>
    <lineage>
        <taxon>Bacteria</taxon>
        <taxon>Pseudomonadati</taxon>
        <taxon>Bacteroidota</taxon>
        <taxon>Flavobacteriia</taxon>
        <taxon>Flavobacteriales</taxon>
        <taxon>Flavobacteriaceae</taxon>
    </lineage>
</organism>
<evidence type="ECO:0008006" key="4">
    <source>
        <dbReference type="Google" id="ProtNLM"/>
    </source>
</evidence>
<dbReference type="AlphaFoldDB" id="A0A4Q9FJT7"/>
<dbReference type="Proteomes" id="UP000292372">
    <property type="component" value="Unassembled WGS sequence"/>
</dbReference>
<feature type="transmembrane region" description="Helical" evidence="1">
    <location>
        <begin position="12"/>
        <end position="32"/>
    </location>
</feature>
<dbReference type="RefSeq" id="WP_130938477.1">
    <property type="nucleotide sequence ID" value="NZ_BMEE01000001.1"/>
</dbReference>
<evidence type="ECO:0000313" key="2">
    <source>
        <dbReference type="EMBL" id="TBN11967.1"/>
    </source>
</evidence>
<evidence type="ECO:0000313" key="3">
    <source>
        <dbReference type="Proteomes" id="UP000292372"/>
    </source>
</evidence>
<proteinExistence type="predicted"/>
<accession>A0A4Q9FJT7</accession>
<dbReference type="EMBL" id="SIRS01000009">
    <property type="protein sequence ID" value="TBN11967.1"/>
    <property type="molecule type" value="Genomic_DNA"/>
</dbReference>
<comment type="caution">
    <text evidence="2">The sequence shown here is derived from an EMBL/GenBank/DDBJ whole genome shotgun (WGS) entry which is preliminary data.</text>
</comment>
<name>A0A4Q9FJT7_9FLAO</name>
<dbReference type="OrthoDB" id="1440630at2"/>
<evidence type="ECO:0000256" key="1">
    <source>
        <dbReference type="SAM" id="Phobius"/>
    </source>
</evidence>
<gene>
    <name evidence="2" type="ORF">EYD46_17520</name>
</gene>